<feature type="compositionally biased region" description="Low complexity" evidence="9">
    <location>
        <begin position="1991"/>
        <end position="2002"/>
    </location>
</feature>
<keyword evidence="3" id="KW-0808">Transferase</keyword>
<feature type="compositionally biased region" description="Low complexity" evidence="9">
    <location>
        <begin position="844"/>
        <end position="855"/>
    </location>
</feature>
<feature type="compositionally biased region" description="Basic and acidic residues" evidence="9">
    <location>
        <begin position="1969"/>
        <end position="1988"/>
    </location>
</feature>
<feature type="compositionally biased region" description="Low complexity" evidence="9">
    <location>
        <begin position="1437"/>
        <end position="1453"/>
    </location>
</feature>
<dbReference type="EC" id="2.7.11.1" evidence="1"/>
<evidence type="ECO:0000256" key="2">
    <source>
        <dbReference type="ARBA" id="ARBA00022527"/>
    </source>
</evidence>
<feature type="compositionally biased region" description="Low complexity" evidence="9">
    <location>
        <begin position="2039"/>
        <end position="2073"/>
    </location>
</feature>
<dbReference type="Gene3D" id="3.10.20.90">
    <property type="entry name" value="Phosphatidylinositol 3-kinase Catalytic Subunit, Chain A, domain 1"/>
    <property type="match status" value="1"/>
</dbReference>
<feature type="compositionally biased region" description="Basic and acidic residues" evidence="9">
    <location>
        <begin position="303"/>
        <end position="316"/>
    </location>
</feature>
<dbReference type="Gene3D" id="3.30.200.20">
    <property type="entry name" value="Phosphorylase Kinase, domain 1"/>
    <property type="match status" value="1"/>
</dbReference>
<dbReference type="RefSeq" id="XP_035829537.1">
    <property type="nucleotide sequence ID" value="XM_035973644.1"/>
</dbReference>
<protein>
    <recommendedName>
        <fullName evidence="1">non-specific serine/threonine protein kinase</fullName>
        <ecNumber evidence="1">2.7.11.1</ecNumber>
    </recommendedName>
</protein>
<dbReference type="GeneID" id="101860627"/>
<feature type="compositionally biased region" description="Pro residues" evidence="9">
    <location>
        <begin position="2084"/>
        <end position="2093"/>
    </location>
</feature>
<feature type="compositionally biased region" description="Basic and acidic residues" evidence="9">
    <location>
        <begin position="333"/>
        <end position="346"/>
    </location>
</feature>
<feature type="region of interest" description="Disordered" evidence="9">
    <location>
        <begin position="720"/>
        <end position="955"/>
    </location>
</feature>
<keyword evidence="2" id="KW-0723">Serine/threonine-protein kinase</keyword>
<feature type="region of interest" description="Disordered" evidence="9">
    <location>
        <begin position="1155"/>
        <end position="1352"/>
    </location>
</feature>
<feature type="compositionally biased region" description="Low complexity" evidence="9">
    <location>
        <begin position="1483"/>
        <end position="1514"/>
    </location>
</feature>
<dbReference type="Pfam" id="PF00069">
    <property type="entry name" value="Pkinase"/>
    <property type="match status" value="1"/>
</dbReference>
<feature type="compositionally biased region" description="Basic residues" evidence="9">
    <location>
        <begin position="24"/>
        <end position="38"/>
    </location>
</feature>
<feature type="compositionally biased region" description="Basic and acidic residues" evidence="9">
    <location>
        <begin position="819"/>
        <end position="830"/>
    </location>
</feature>
<feature type="region of interest" description="Disordered" evidence="9">
    <location>
        <begin position="1054"/>
        <end position="1112"/>
    </location>
</feature>
<evidence type="ECO:0000256" key="8">
    <source>
        <dbReference type="ARBA" id="ARBA00048679"/>
    </source>
</evidence>
<evidence type="ECO:0000313" key="12">
    <source>
        <dbReference type="RefSeq" id="XP_035829537.1"/>
    </source>
</evidence>
<feature type="domain" description="Protein kinase" evidence="10">
    <location>
        <begin position="356"/>
        <end position="615"/>
    </location>
</feature>
<feature type="compositionally biased region" description="Low complexity" evidence="9">
    <location>
        <begin position="1238"/>
        <end position="1263"/>
    </location>
</feature>
<gene>
    <name evidence="12" type="primary">LOC101860627</name>
</gene>
<dbReference type="Proteomes" id="UP000694888">
    <property type="component" value="Unplaced"/>
</dbReference>
<feature type="compositionally biased region" description="Low complexity" evidence="9">
    <location>
        <begin position="1715"/>
        <end position="1735"/>
    </location>
</feature>
<feature type="compositionally biased region" description="Polar residues" evidence="9">
    <location>
        <begin position="68"/>
        <end position="81"/>
    </location>
</feature>
<dbReference type="PROSITE" id="PS00108">
    <property type="entry name" value="PROTEIN_KINASE_ST"/>
    <property type="match status" value="1"/>
</dbReference>
<accession>A0ABM1W4E4</accession>
<feature type="region of interest" description="Disordered" evidence="9">
    <location>
        <begin position="98"/>
        <end position="138"/>
    </location>
</feature>
<dbReference type="GO" id="GO:0016301">
    <property type="term" value="F:kinase activity"/>
    <property type="evidence" value="ECO:0007669"/>
    <property type="project" value="UniProtKB-KW"/>
</dbReference>
<keyword evidence="4" id="KW-0547">Nucleotide-binding</keyword>
<feature type="compositionally biased region" description="Low complexity" evidence="9">
    <location>
        <begin position="2194"/>
        <end position="2203"/>
    </location>
</feature>
<reference evidence="12" key="1">
    <citation type="submission" date="2025-08" db="UniProtKB">
        <authorList>
            <consortium name="RefSeq"/>
        </authorList>
    </citation>
    <scope>IDENTIFICATION</scope>
</reference>
<keyword evidence="6" id="KW-0067">ATP-binding</keyword>
<feature type="compositionally biased region" description="Low complexity" evidence="9">
    <location>
        <begin position="729"/>
        <end position="741"/>
    </location>
</feature>
<sequence>MSKSHVKKAVNSVNGDVSDEHKKSPSRSKRQPHHHQHHAGQDVDVGIKSKKSEKADKGEVIVDKNKKQVVNEQLNELQDSSVFLRPSRSCATRRCISDSFSVKSDSNNTPSPSANNSEADLANSVKRSPGSRSRYNFTPLVNSSIPFKVGGTSVRPCPSKIVEHGKIEKELRGGDSVDSNVPVRIGRKSQNLSKSPRRKLEHMKKSMQGNKSEVSPSRMPTVKESTVSVEAGVPLKSVVPVVEKTVEASVQISEAHIPPESSIQNGCVENKGAELSVIKNDVKSVQDNSIVNHLNPGPGDQTKPTEDTAKMPERKPSVTFAPSVKIDVDNDGESTKSKKKDEDTKSSRMSPNHRFMKLDEEVGRGSFKTVHKGLEIDTGVHVAWCELQDKRWSKNDRKRFKEEAEMLKELQHPNILRFFDYWEEEGSHKQKIIVLITELMTSGTLKTYLGRFKKLNLKVLKNWCRQILKGLQYLHTRTPPIIHRDLKCDNIFITGTTGSVKIGDMGLATLKSNSFAKSVIGTPEFMAPEMYEEHYDEAVDVYAFGMCMLEMASSEYPYKECHNPGQIYRKVTTGVHPEALEKVRDPEIREIIEGCIQTKKEERLTVKALLAHDFFLEDTGLLVELIRNEDEIADKQVIPLRLRVVDPKKRRDTHKENEAIQFDFDLGQDQAEEIAADLVKSGFLLDDDKRIVAKQIRDRVAQVRKNREKKIGELQQLQQQNIKSAEGSQQQVPQTPVPGQVASVAHPQQPATNMSQSQQPQPQQQQQQQQQHPGQVSGKPGVQQPPPVSGAYSPTANANYPQQGLQGTAHQATQQSHAVAEEHGTGDKTADTGSCVSDINITHSSSQLSSTSSASNLQGGDHPSSHQAGNLSHLDLSAAQQYQQSVQQSQPQSSAAMSNAASLQATATPSASGLNSSASALGLNEESSHSNRDSENECQEKAKRKTRRRKKNLEKQHPKVTIISYDQELDDVEVLLEVANNNLTCKFPRNSIPRADEVEEDLLPDAGKTQIEGVTGLLHQVIQIVTQEGTNAVGQVLSLSPSSSPTTIRKFRINVESRKGSGEEGSGVKGQHRKSGLIVTHQTQNPDYKIAEDEQEEPSTSPENCPESTTATHTHGAVLTADLEQKSWKSTTAKETVPINIGELQEKLKSIYPQKGSAVGPPVSATVPSNHPPPQSAGVMDPGPSNKVSEPAGQMAPPPVVAPQSQVQAAAAPAGGAVYQTQGPPPSQQPLPTQASYPTQVAAPAQQPAPQAMHTQPQPQPAQDMSVGPDGTQVSPRNLQQSQQAGQPSSQPMSSQQQQHAPNQQQQQHAPSQQYSNLTQPHILPKEQAMGDGGGGAPTHHPPGQSLPPTASVPLDQMAAKSAGSTSYSGNPATAAGSAPPHMGYGMHYSPAQMQQMFAMMQHMMHMPTFGFHQPNYYAHTSPYMQAMMMSHLMHQMQQQQQHSAGGQQHPQHAPVHMTMPFGAQYPPGWNYPSSVGLPPPSSTSAATAESHPANPSTSSSSSPPRSPTSSRRSLAQEVPAQSPYASIENLTSVGRVMPKADINYLEQALAKTMGRLNASHPYQQHSNPSASSSGTTLHDNNTLPDPARPAEHLAPPPVEVKEIKSEEEKPAPVPADVKPPTDPPAPPPAPTETQSEPDLSAPKVKAFSRFKVEAVKDDPYLSAKPEEPASVEGVSAPAHKADDSVVAPPAAVEGVKPQQQKSEKRGRFQVTKIPSEPAEARPTAETATPASATEEAADSRHTSAPAPPVPTNPSVSEEAGAKHAGPDTACNTITTPNPATVVAGGGGGAGGGTIEEPLPKLASVEVGGKRPDSPEKISPQKVKDELLALQVDTGYQALLDRQIEEKREYLSIKGYDKEVINLELHKHRQHHPFLTDAVGSPAFLGGVSPPFNSQGSPGHVNLFSGYSHFGDQNFEACAAEAAAMAAKAPLRMDAGLRGKNPRGFEDLMKYVDFSTQAGQTGVASAAKMDGKKSLNELRQEQEPRWDNFDSVGSSGLGSSTGAELLDTTRDTSASNSRKSSVDMSGSHTSLPELLRTYQQHQQQQQHAQPVVSGVSGQPPPGQTGVLIQQQQQHQHHQHSAVAAPPPPQPAMPAPHSVNPAAFNPFLASQFPPFAAAMHPFGGFHSFPMTTASQQVAYPPPSVATAVGHHQYPAHPPSYTVPPSGLYPGQPVAVPDSSRLSSAPVKGAPSVAHPPSTATSIPSNNPPPPSGQQQQQQHQMPAAQAQPAAAVAASVGAAAPAPTQQAAPSLQQQETGQPPSG</sequence>
<feature type="compositionally biased region" description="Low complexity" evidence="9">
    <location>
        <begin position="1202"/>
        <end position="1218"/>
    </location>
</feature>
<evidence type="ECO:0000256" key="3">
    <source>
        <dbReference type="ARBA" id="ARBA00022679"/>
    </source>
</evidence>
<keyword evidence="11" id="KW-1185">Reference proteome</keyword>
<dbReference type="PROSITE" id="PS50011">
    <property type="entry name" value="PROTEIN_KINASE_DOM"/>
    <property type="match status" value="1"/>
</dbReference>
<feature type="compositionally biased region" description="Low complexity" evidence="9">
    <location>
        <begin position="877"/>
        <end position="924"/>
    </location>
</feature>
<feature type="compositionally biased region" description="Basic and acidic residues" evidence="9">
    <location>
        <begin position="39"/>
        <end position="66"/>
    </location>
</feature>
<feature type="region of interest" description="Disordered" evidence="9">
    <location>
        <begin position="289"/>
        <end position="354"/>
    </location>
</feature>
<feature type="compositionally biased region" description="Low complexity" evidence="9">
    <location>
        <begin position="1280"/>
        <end position="1317"/>
    </location>
</feature>
<feature type="compositionally biased region" description="Basic residues" evidence="9">
    <location>
        <begin position="942"/>
        <end position="952"/>
    </location>
</feature>
<feature type="compositionally biased region" description="Pro residues" evidence="9">
    <location>
        <begin position="1621"/>
        <end position="1631"/>
    </location>
</feature>
<dbReference type="InterPro" id="IPR000719">
    <property type="entry name" value="Prot_kinase_dom"/>
</dbReference>
<feature type="compositionally biased region" description="Polar residues" evidence="9">
    <location>
        <begin position="792"/>
        <end position="817"/>
    </location>
</feature>
<name>A0ABM1W4E4_APLCA</name>
<feature type="compositionally biased region" description="Low complexity" evidence="9">
    <location>
        <begin position="2211"/>
        <end position="2253"/>
    </location>
</feature>
<feature type="compositionally biased region" description="Basic and acidic residues" evidence="9">
    <location>
        <begin position="1651"/>
        <end position="1668"/>
    </location>
</feature>
<dbReference type="PANTHER" id="PTHR13902">
    <property type="entry name" value="SERINE/THREONINE-PROTEIN KINASE WNK WITH NO LYSINE -RELATED"/>
    <property type="match status" value="1"/>
</dbReference>
<evidence type="ECO:0000256" key="7">
    <source>
        <dbReference type="ARBA" id="ARBA00047899"/>
    </source>
</evidence>
<organism evidence="11 12">
    <name type="scientific">Aplysia californica</name>
    <name type="common">California sea hare</name>
    <dbReference type="NCBI Taxonomy" id="6500"/>
    <lineage>
        <taxon>Eukaryota</taxon>
        <taxon>Metazoa</taxon>
        <taxon>Spiralia</taxon>
        <taxon>Lophotrochozoa</taxon>
        <taxon>Mollusca</taxon>
        <taxon>Gastropoda</taxon>
        <taxon>Heterobranchia</taxon>
        <taxon>Euthyneura</taxon>
        <taxon>Tectipleura</taxon>
        <taxon>Aplysiida</taxon>
        <taxon>Aplysioidea</taxon>
        <taxon>Aplysiidae</taxon>
        <taxon>Aplysia</taxon>
    </lineage>
</organism>
<feature type="compositionally biased region" description="Low complexity" evidence="9">
    <location>
        <begin position="755"/>
        <end position="771"/>
    </location>
</feature>
<dbReference type="SMART" id="SM00220">
    <property type="entry name" value="S_TKc"/>
    <property type="match status" value="1"/>
</dbReference>
<feature type="compositionally biased region" description="Polar residues" evidence="9">
    <location>
        <begin position="2011"/>
        <end position="2030"/>
    </location>
</feature>
<feature type="region of interest" description="Disordered" evidence="9">
    <location>
        <begin position="1"/>
        <end position="83"/>
    </location>
</feature>
<evidence type="ECO:0000256" key="9">
    <source>
        <dbReference type="SAM" id="MobiDB-lite"/>
    </source>
</evidence>
<feature type="region of interest" description="Disordered" evidence="9">
    <location>
        <begin position="2148"/>
        <end position="2261"/>
    </location>
</feature>
<comment type="catalytic activity">
    <reaction evidence="8">
        <text>L-seryl-[protein] + ATP = O-phospho-L-seryl-[protein] + ADP + H(+)</text>
        <dbReference type="Rhea" id="RHEA:17989"/>
        <dbReference type="Rhea" id="RHEA-COMP:9863"/>
        <dbReference type="Rhea" id="RHEA-COMP:11604"/>
        <dbReference type="ChEBI" id="CHEBI:15378"/>
        <dbReference type="ChEBI" id="CHEBI:29999"/>
        <dbReference type="ChEBI" id="CHEBI:30616"/>
        <dbReference type="ChEBI" id="CHEBI:83421"/>
        <dbReference type="ChEBI" id="CHEBI:456216"/>
        <dbReference type="EC" id="2.7.11.1"/>
    </reaction>
</comment>
<feature type="region of interest" description="Disordered" evidence="9">
    <location>
        <begin position="1560"/>
        <end position="1776"/>
    </location>
</feature>
<evidence type="ECO:0000256" key="4">
    <source>
        <dbReference type="ARBA" id="ARBA00022741"/>
    </source>
</evidence>
<comment type="catalytic activity">
    <reaction evidence="7">
        <text>L-threonyl-[protein] + ATP = O-phospho-L-threonyl-[protein] + ADP + H(+)</text>
        <dbReference type="Rhea" id="RHEA:46608"/>
        <dbReference type="Rhea" id="RHEA-COMP:11060"/>
        <dbReference type="Rhea" id="RHEA-COMP:11605"/>
        <dbReference type="ChEBI" id="CHEBI:15378"/>
        <dbReference type="ChEBI" id="CHEBI:30013"/>
        <dbReference type="ChEBI" id="CHEBI:30616"/>
        <dbReference type="ChEBI" id="CHEBI:61977"/>
        <dbReference type="ChEBI" id="CHEBI:456216"/>
        <dbReference type="EC" id="2.7.11.1"/>
    </reaction>
</comment>
<dbReference type="InterPro" id="IPR011009">
    <property type="entry name" value="Kinase-like_dom_sf"/>
</dbReference>
<evidence type="ECO:0000256" key="5">
    <source>
        <dbReference type="ARBA" id="ARBA00022777"/>
    </source>
</evidence>
<dbReference type="Gene3D" id="1.10.510.10">
    <property type="entry name" value="Transferase(Phosphotransferase) domain 1"/>
    <property type="match status" value="1"/>
</dbReference>
<feature type="compositionally biased region" description="Polar residues" evidence="9">
    <location>
        <begin position="1098"/>
        <end position="1112"/>
    </location>
</feature>
<evidence type="ECO:0000256" key="1">
    <source>
        <dbReference type="ARBA" id="ARBA00012513"/>
    </source>
</evidence>
<dbReference type="Pfam" id="PF12202">
    <property type="entry name" value="OSR1_C"/>
    <property type="match status" value="1"/>
</dbReference>
<evidence type="ECO:0000259" key="10">
    <source>
        <dbReference type="PROSITE" id="PS50011"/>
    </source>
</evidence>
<dbReference type="InterPro" id="IPR008271">
    <property type="entry name" value="Ser/Thr_kinase_AS"/>
</dbReference>
<feature type="region of interest" description="Disordered" evidence="9">
    <location>
        <begin position="1473"/>
        <end position="1524"/>
    </location>
</feature>
<feature type="compositionally biased region" description="Low complexity" evidence="9">
    <location>
        <begin position="104"/>
        <end position="117"/>
    </location>
</feature>
<feature type="compositionally biased region" description="Polar residues" evidence="9">
    <location>
        <begin position="831"/>
        <end position="843"/>
    </location>
</feature>
<feature type="region of interest" description="Disordered" evidence="9">
    <location>
        <begin position="1963"/>
        <end position="2097"/>
    </location>
</feature>
<feature type="compositionally biased region" description="Basic and acidic residues" evidence="9">
    <location>
        <begin position="926"/>
        <end position="941"/>
    </location>
</feature>
<evidence type="ECO:0000256" key="6">
    <source>
        <dbReference type="ARBA" id="ARBA00022840"/>
    </source>
</evidence>
<feature type="region of interest" description="Disordered" evidence="9">
    <location>
        <begin position="188"/>
        <end position="221"/>
    </location>
</feature>
<dbReference type="InterPro" id="IPR050588">
    <property type="entry name" value="WNK_Ser-Thr_kinase"/>
</dbReference>
<dbReference type="SUPFAM" id="SSF56112">
    <property type="entry name" value="Protein kinase-like (PK-like)"/>
    <property type="match status" value="1"/>
</dbReference>
<dbReference type="CDD" id="cd13983">
    <property type="entry name" value="STKc_WNK"/>
    <property type="match status" value="1"/>
</dbReference>
<feature type="compositionally biased region" description="Polar residues" evidence="9">
    <location>
        <begin position="1561"/>
        <end position="1584"/>
    </location>
</feature>
<proteinExistence type="predicted"/>
<keyword evidence="5 12" id="KW-0418">Kinase</keyword>
<feature type="compositionally biased region" description="Basic and acidic residues" evidence="9">
    <location>
        <begin position="1600"/>
        <end position="1611"/>
    </location>
</feature>
<evidence type="ECO:0000313" key="11">
    <source>
        <dbReference type="Proteomes" id="UP000694888"/>
    </source>
</evidence>
<feature type="region of interest" description="Disordered" evidence="9">
    <location>
        <begin position="1437"/>
        <end position="1460"/>
    </location>
</feature>
<dbReference type="InterPro" id="IPR024678">
    <property type="entry name" value="Kinase_OSR1/WNK_CCT"/>
</dbReference>